<organism evidence="4 5">
    <name type="scientific">Leptospira fluminis</name>
    <dbReference type="NCBI Taxonomy" id="2484979"/>
    <lineage>
        <taxon>Bacteria</taxon>
        <taxon>Pseudomonadati</taxon>
        <taxon>Spirochaetota</taxon>
        <taxon>Spirochaetia</taxon>
        <taxon>Leptospirales</taxon>
        <taxon>Leptospiraceae</taxon>
        <taxon>Leptospira</taxon>
    </lineage>
</organism>
<sequence>MNAKHSGPKSPGGEGKRTEKIPVLYRDDFLLVAEKPAGLPVHATLDPNRRNFADELQAQEKLPYLRLVNRLDLDTSGLVLFCTDADRNKEADSILSESEKRYLCIVKGLPANDSFREECFLKEGKGRVSAVRSGGKKAITEFEVLSRNRNANISLLSAKLITGRRHQIRFQIASAGFPILGDRTYDPSGDVFKNKIPSPRRCLLHSYLLKFLPPGKESPLRIQSPIPEDFRIYLPFFPGISFPF</sequence>
<dbReference type="PANTHER" id="PTHR21600">
    <property type="entry name" value="MITOCHONDRIAL RNA PSEUDOURIDINE SYNTHASE"/>
    <property type="match status" value="1"/>
</dbReference>
<reference evidence="4" key="1">
    <citation type="journal article" date="2019" name="PLoS Negl. Trop. Dis.">
        <title>Revisiting the worldwide diversity of Leptospira species in the environment.</title>
        <authorList>
            <person name="Vincent A.T."/>
            <person name="Schiettekatte O."/>
            <person name="Bourhy P."/>
            <person name="Veyrier F.J."/>
            <person name="Picardeau M."/>
        </authorList>
    </citation>
    <scope>NUCLEOTIDE SEQUENCE [LARGE SCALE GENOMIC DNA]</scope>
    <source>
        <strain evidence="4">SCS5</strain>
    </source>
</reference>
<comment type="caution">
    <text evidence="4">The sequence shown here is derived from an EMBL/GenBank/DDBJ whole genome shotgun (WGS) entry which is preliminary data.</text>
</comment>
<keyword evidence="5" id="KW-1185">Reference proteome</keyword>
<dbReference type="PANTHER" id="PTHR21600:SF44">
    <property type="entry name" value="RIBOSOMAL LARGE SUBUNIT PSEUDOURIDINE SYNTHASE D"/>
    <property type="match status" value="1"/>
</dbReference>
<evidence type="ECO:0000256" key="1">
    <source>
        <dbReference type="ARBA" id="ARBA00010876"/>
    </source>
</evidence>
<dbReference type="Pfam" id="PF00849">
    <property type="entry name" value="PseudoU_synth_2"/>
    <property type="match status" value="1"/>
</dbReference>
<dbReference type="PROSITE" id="PS01129">
    <property type="entry name" value="PSI_RLU"/>
    <property type="match status" value="1"/>
</dbReference>
<evidence type="ECO:0000313" key="5">
    <source>
        <dbReference type="Proteomes" id="UP000297855"/>
    </source>
</evidence>
<gene>
    <name evidence="4" type="ORF">EHO61_01290</name>
</gene>
<comment type="similarity">
    <text evidence="1">Belongs to the pseudouridine synthase RluA family.</text>
</comment>
<dbReference type="InterPro" id="IPR050188">
    <property type="entry name" value="RluA_PseudoU_synthase"/>
</dbReference>
<dbReference type="AlphaFoldDB" id="A0A4R9GT73"/>
<dbReference type="OrthoDB" id="305739at2"/>
<name>A0A4R9GT73_9LEPT</name>
<dbReference type="GO" id="GO:0009982">
    <property type="term" value="F:pseudouridine synthase activity"/>
    <property type="evidence" value="ECO:0007669"/>
    <property type="project" value="InterPro"/>
</dbReference>
<dbReference type="RefSeq" id="WP_135811963.1">
    <property type="nucleotide sequence ID" value="NZ_RQEV01000002.1"/>
</dbReference>
<evidence type="ECO:0000259" key="3">
    <source>
        <dbReference type="Pfam" id="PF00849"/>
    </source>
</evidence>
<dbReference type="SUPFAM" id="SSF55120">
    <property type="entry name" value="Pseudouridine synthase"/>
    <property type="match status" value="1"/>
</dbReference>
<feature type="domain" description="Pseudouridine synthase RsuA/RluA-like" evidence="3">
    <location>
        <begin position="30"/>
        <end position="173"/>
    </location>
</feature>
<keyword evidence="2" id="KW-0413">Isomerase</keyword>
<proteinExistence type="inferred from homology"/>
<dbReference type="InterPro" id="IPR020103">
    <property type="entry name" value="PsdUridine_synth_cat_dom_sf"/>
</dbReference>
<dbReference type="InterPro" id="IPR006224">
    <property type="entry name" value="PsdUridine_synth_RluA-like_CS"/>
</dbReference>
<dbReference type="GO" id="GO:0140098">
    <property type="term" value="F:catalytic activity, acting on RNA"/>
    <property type="evidence" value="ECO:0007669"/>
    <property type="project" value="UniProtKB-ARBA"/>
</dbReference>
<dbReference type="Proteomes" id="UP000297855">
    <property type="component" value="Unassembled WGS sequence"/>
</dbReference>
<protein>
    <submittedName>
        <fullName evidence="4">RNA pseudouridine synthase</fullName>
    </submittedName>
</protein>
<dbReference type="EMBL" id="RQEV01000002">
    <property type="protein sequence ID" value="TGK22022.1"/>
    <property type="molecule type" value="Genomic_DNA"/>
</dbReference>
<dbReference type="GO" id="GO:0003723">
    <property type="term" value="F:RNA binding"/>
    <property type="evidence" value="ECO:0007669"/>
    <property type="project" value="InterPro"/>
</dbReference>
<evidence type="ECO:0000256" key="2">
    <source>
        <dbReference type="ARBA" id="ARBA00023235"/>
    </source>
</evidence>
<dbReference type="GO" id="GO:0000455">
    <property type="term" value="P:enzyme-directed rRNA pseudouridine synthesis"/>
    <property type="evidence" value="ECO:0007669"/>
    <property type="project" value="TreeGrafter"/>
</dbReference>
<dbReference type="CDD" id="cd02869">
    <property type="entry name" value="PseudoU_synth_RluA_like"/>
    <property type="match status" value="1"/>
</dbReference>
<dbReference type="Gene3D" id="3.30.2350.10">
    <property type="entry name" value="Pseudouridine synthase"/>
    <property type="match status" value="1"/>
</dbReference>
<dbReference type="InterPro" id="IPR006145">
    <property type="entry name" value="PsdUridine_synth_RsuA/RluA"/>
</dbReference>
<evidence type="ECO:0000313" key="4">
    <source>
        <dbReference type="EMBL" id="TGK22022.1"/>
    </source>
</evidence>
<accession>A0A4R9GT73</accession>